<dbReference type="GO" id="GO:0020037">
    <property type="term" value="F:heme binding"/>
    <property type="evidence" value="ECO:0007669"/>
    <property type="project" value="InterPro"/>
</dbReference>
<evidence type="ECO:0008006" key="3">
    <source>
        <dbReference type="Google" id="ProtNLM"/>
    </source>
</evidence>
<dbReference type="Gene3D" id="2.40.180.10">
    <property type="entry name" value="Catalase core domain"/>
    <property type="match status" value="1"/>
</dbReference>
<gene>
    <name evidence="1" type="ORF">SAMN00777080_1527</name>
</gene>
<keyword evidence="2" id="KW-1185">Reference proteome</keyword>
<dbReference type="PANTHER" id="PTHR36195">
    <property type="entry name" value="DOMAIN PROTEIN, PUTATIVE (AFU_ORTHOLOGUE AFUA_5G01990)-RELATED-RELATED"/>
    <property type="match status" value="1"/>
</dbReference>
<protein>
    <recommendedName>
        <fullName evidence="3">Catalase</fullName>
    </recommendedName>
</protein>
<dbReference type="RefSeq" id="WP_084119705.1">
    <property type="nucleotide sequence ID" value="NZ_LT838813.1"/>
</dbReference>
<dbReference type="OrthoDB" id="336698at2"/>
<proteinExistence type="predicted"/>
<dbReference type="SUPFAM" id="SSF56634">
    <property type="entry name" value="Heme-dependent catalase-like"/>
    <property type="match status" value="1"/>
</dbReference>
<accession>A0A1W2H3A8</accession>
<evidence type="ECO:0000313" key="1">
    <source>
        <dbReference type="EMBL" id="SMD42956.1"/>
    </source>
</evidence>
<dbReference type="InterPro" id="IPR020835">
    <property type="entry name" value="Catalase_sf"/>
</dbReference>
<evidence type="ECO:0000313" key="2">
    <source>
        <dbReference type="Proteomes" id="UP000192333"/>
    </source>
</evidence>
<dbReference type="PANTHER" id="PTHR36195:SF4">
    <property type="entry name" value="DOMAIN PROTEIN, PUTATIVE (AFU_ORTHOLOGUE AFUA_5G01990)-RELATED"/>
    <property type="match status" value="1"/>
</dbReference>
<dbReference type="STRING" id="758820.SAMN00777080_1527"/>
<organism evidence="1 2">
    <name type="scientific">Aquiflexum balticum DSM 16537</name>
    <dbReference type="NCBI Taxonomy" id="758820"/>
    <lineage>
        <taxon>Bacteria</taxon>
        <taxon>Pseudomonadati</taxon>
        <taxon>Bacteroidota</taxon>
        <taxon>Cytophagia</taxon>
        <taxon>Cytophagales</taxon>
        <taxon>Cyclobacteriaceae</taxon>
        <taxon>Aquiflexum</taxon>
    </lineage>
</organism>
<sequence>MNNSIDEKEEKEIQEIIQTMKRFLSDTYPKGNIKRNFHPKMHGCLKGTLEIRNDLPDTLKQGLFKSPNTYEVWLRFSNAPPKIQSDKSSSGRGLAIKVLNVPGTVIEEDPIGVNCQNFLMTTSPILSAGSIRLYNKAIKAILFGWKRQLVFALNPLHWRSLFLTLKHSKKHDNLLAQKYFSGGAFRFGPDQFVKFVLEPHNSNLGYTLGKPKTDNFLREQLKADLKSCQHGFTIYVQVHENDKTEPLEDTSVEWKKEGVPVADLWIPAQDFDFEERNKFGEALSFSPWACLEDHEPIGGINRARRLVYKELAELRKTENSV</sequence>
<reference evidence="2" key="1">
    <citation type="submission" date="2017-04" db="EMBL/GenBank/DDBJ databases">
        <authorList>
            <person name="Varghese N."/>
            <person name="Submissions S."/>
        </authorList>
    </citation>
    <scope>NUCLEOTIDE SEQUENCE [LARGE SCALE GENOMIC DNA]</scope>
    <source>
        <strain evidence="2">DSM 16537</strain>
    </source>
</reference>
<dbReference type="Proteomes" id="UP000192333">
    <property type="component" value="Chromosome I"/>
</dbReference>
<dbReference type="EMBL" id="LT838813">
    <property type="protein sequence ID" value="SMD42956.1"/>
    <property type="molecule type" value="Genomic_DNA"/>
</dbReference>
<dbReference type="AlphaFoldDB" id="A0A1W2H3A8"/>
<name>A0A1W2H3A8_9BACT</name>